<dbReference type="AlphaFoldDB" id="A0A0F7U7R6"/>
<dbReference type="EMBL" id="LN714476">
    <property type="protein sequence ID" value="CEL64690.1"/>
    <property type="molecule type" value="Genomic_DNA"/>
</dbReference>
<dbReference type="Pfam" id="PF06454">
    <property type="entry name" value="THH1_TOM1-3_dom"/>
    <property type="match status" value="1"/>
</dbReference>
<comment type="similarity">
    <text evidence="2">Belongs to the plant tobamovirus multiplication TOM1 protein family.</text>
</comment>
<feature type="compositionally biased region" description="Polar residues" evidence="6">
    <location>
        <begin position="230"/>
        <end position="240"/>
    </location>
</feature>
<dbReference type="GO" id="GO:0012505">
    <property type="term" value="C:endomembrane system"/>
    <property type="evidence" value="ECO:0007669"/>
    <property type="project" value="UniProtKB-SubCell"/>
</dbReference>
<evidence type="ECO:0000259" key="8">
    <source>
        <dbReference type="Pfam" id="PF06454"/>
    </source>
</evidence>
<dbReference type="PANTHER" id="PTHR31142">
    <property type="entry name" value="TOBAMOVIRUS MULTIPLICATION PROTEIN 1-LIKE ISOFORM X1"/>
    <property type="match status" value="1"/>
</dbReference>
<gene>
    <name evidence="9" type="ORF">BN1204_005710</name>
</gene>
<evidence type="ECO:0000256" key="6">
    <source>
        <dbReference type="SAM" id="MobiDB-lite"/>
    </source>
</evidence>
<evidence type="ECO:0000256" key="2">
    <source>
        <dbReference type="ARBA" id="ARBA00006779"/>
    </source>
</evidence>
<feature type="region of interest" description="Disordered" evidence="6">
    <location>
        <begin position="63"/>
        <end position="145"/>
    </location>
</feature>
<dbReference type="InterPro" id="IPR040226">
    <property type="entry name" value="THH1/TOM1/TOM3"/>
</dbReference>
<keyword evidence="4 7" id="KW-1133">Transmembrane helix</keyword>
<evidence type="ECO:0000313" key="9">
    <source>
        <dbReference type="EMBL" id="CEL64690.1"/>
    </source>
</evidence>
<feature type="transmembrane region" description="Helical" evidence="7">
    <location>
        <begin position="303"/>
        <end position="325"/>
    </location>
</feature>
<evidence type="ECO:0000256" key="3">
    <source>
        <dbReference type="ARBA" id="ARBA00022692"/>
    </source>
</evidence>
<evidence type="ECO:0000256" key="1">
    <source>
        <dbReference type="ARBA" id="ARBA00004127"/>
    </source>
</evidence>
<accession>A0A0F7U7R6</accession>
<comment type="subcellular location">
    <subcellularLocation>
        <location evidence="1">Endomembrane system</location>
        <topology evidence="1">Multi-pass membrane protein</topology>
    </subcellularLocation>
</comment>
<feature type="transmembrane region" description="Helical" evidence="7">
    <location>
        <begin position="422"/>
        <end position="441"/>
    </location>
</feature>
<reference evidence="9" key="1">
    <citation type="journal article" date="2015" name="PLoS ONE">
        <title>Comprehensive Evaluation of Toxoplasma gondii VEG and Neospora caninum LIV Genomes with Tachyzoite Stage Transcriptome and Proteome Defines Novel Transcript Features.</title>
        <authorList>
            <person name="Ramaprasad A."/>
            <person name="Mourier T."/>
            <person name="Naeem R."/>
            <person name="Malas T.B."/>
            <person name="Moussa E."/>
            <person name="Panigrahi A."/>
            <person name="Vermont S.J."/>
            <person name="Otto T.D."/>
            <person name="Wastling J."/>
            <person name="Pain A."/>
        </authorList>
    </citation>
    <scope>NUCLEOTIDE SEQUENCE</scope>
    <source>
        <strain evidence="9">Liverpool</strain>
    </source>
</reference>
<feature type="transmembrane region" description="Helical" evidence="7">
    <location>
        <begin position="372"/>
        <end position="392"/>
    </location>
</feature>
<feature type="transmembrane region" description="Helical" evidence="7">
    <location>
        <begin position="12"/>
        <end position="35"/>
    </location>
</feature>
<protein>
    <recommendedName>
        <fullName evidence="8">THH1/TOM1/TOM3 domain-containing protein</fullName>
    </recommendedName>
</protein>
<feature type="transmembrane region" description="Helical" evidence="7">
    <location>
        <begin position="331"/>
        <end position="351"/>
    </location>
</feature>
<name>A0A0F7U7R6_NEOCL</name>
<dbReference type="InterPro" id="IPR009457">
    <property type="entry name" value="THH1/TOM1/TOM3_dom"/>
</dbReference>
<proteinExistence type="inferred from homology"/>
<dbReference type="PANTHER" id="PTHR31142:SF3">
    <property type="entry name" value="THH1_TOM1_TOM3 DOMAIN-CONTAINING PROTEIN"/>
    <property type="match status" value="1"/>
</dbReference>
<keyword evidence="3 7" id="KW-0812">Transmembrane</keyword>
<keyword evidence="5 7" id="KW-0472">Membrane</keyword>
<feature type="domain" description="THH1/TOM1/TOM3" evidence="8">
    <location>
        <begin position="255"/>
        <end position="440"/>
    </location>
</feature>
<sequence>MTLSWPLVVSFLSSAPLLLCATGLVFLILDFFAVYQLRKIYSPSVSGTPLRPRQDEARQAFLGCPPPESSPYTEHSLAAPRHGEDLPPSAFCTDFPQPPFSPDEHPFDSRGGGQPYPRAGPLEGDARDDRTDEDESESNRRPGIRAALEQWSARALPHGLFRFQRGDEGASPSLAVPPSLTGGQTRSAFMLLLSAAILARALSLFLMAWIVADEPLTLQNEEAVVPPSNADDSSVPTTNPEAGDPSRTGSFESSLDREWILLFLDSAPSLVFFSALSLIVLFWAKIYYAAILVAYPHFEKGPWLCSGGLLAFFLLFFTLAVLLQAKRSATRALQILAAILFALAAGAFFVYGTKVAKKLSERSKAPSRKKSIVRRVLVLALVCPFLFAARTVSALRGQTPPTFPLRLSLPLTWHSQPLVEAAAVYFVTEWIPALLILVTFWHRKGIRASVRSQQQRQLMQMQQEGDEREHSMDSTVAAPLMHQNFYPLLSPPAYVQPPALYDLNVRHNAAGGSQRVGACVSGSAPDGVVFQSYAPYPGGGTYSPGYGMPPYNGPYYQQCYPPPAL</sequence>
<evidence type="ECO:0000256" key="4">
    <source>
        <dbReference type="ARBA" id="ARBA00022989"/>
    </source>
</evidence>
<evidence type="ECO:0000256" key="7">
    <source>
        <dbReference type="SAM" id="Phobius"/>
    </source>
</evidence>
<evidence type="ECO:0000256" key="5">
    <source>
        <dbReference type="ARBA" id="ARBA00023136"/>
    </source>
</evidence>
<feature type="transmembrane region" description="Helical" evidence="7">
    <location>
        <begin position="189"/>
        <end position="212"/>
    </location>
</feature>
<feature type="region of interest" description="Disordered" evidence="6">
    <location>
        <begin position="224"/>
        <end position="250"/>
    </location>
</feature>
<feature type="transmembrane region" description="Helical" evidence="7">
    <location>
        <begin position="270"/>
        <end position="291"/>
    </location>
</feature>
<organism evidence="9">
    <name type="scientific">Neospora caninum (strain Liverpool)</name>
    <dbReference type="NCBI Taxonomy" id="572307"/>
    <lineage>
        <taxon>Eukaryota</taxon>
        <taxon>Sar</taxon>
        <taxon>Alveolata</taxon>
        <taxon>Apicomplexa</taxon>
        <taxon>Conoidasida</taxon>
        <taxon>Coccidia</taxon>
        <taxon>Eucoccidiorida</taxon>
        <taxon>Eimeriorina</taxon>
        <taxon>Sarcocystidae</taxon>
        <taxon>Neospora</taxon>
    </lineage>
</organism>